<dbReference type="InterPro" id="IPR002767">
    <property type="entry name" value="Thiamine_BP"/>
</dbReference>
<keyword evidence="4" id="KW-1185">Reference proteome</keyword>
<sequence>MSVLMEFSIFPTDQGESVSVQVSEVIRMVRESGLEYRLTPMGTIVETDSVGEALALVERAAAVLESLGCRRVYSAIKLDIRSNQDGRMSGKIESVEARVGQVQH</sequence>
<dbReference type="Gene3D" id="3.30.70.930">
    <property type="match status" value="1"/>
</dbReference>
<reference evidence="3 4" key="1">
    <citation type="journal article" date="2020" name="Microorganisms">
        <title>Osmotic Adaptation and Compatible Solute Biosynthesis of Phototrophic Bacteria as Revealed from Genome Analyses.</title>
        <authorList>
            <person name="Imhoff J.F."/>
            <person name="Rahn T."/>
            <person name="Kunzel S."/>
            <person name="Keller A."/>
            <person name="Neulinger S.C."/>
        </authorList>
    </citation>
    <scope>NUCLEOTIDE SEQUENCE [LARGE SCALE GENOMIC DNA]</scope>
    <source>
        <strain evidence="3 4">DSM 6210</strain>
    </source>
</reference>
<dbReference type="PANTHER" id="PTHR33777">
    <property type="entry name" value="UPF0045 PROTEIN ECM15"/>
    <property type="match status" value="1"/>
</dbReference>
<evidence type="ECO:0000313" key="3">
    <source>
        <dbReference type="EMBL" id="MBK1630842.1"/>
    </source>
</evidence>
<dbReference type="NCBIfam" id="TIGR00106">
    <property type="entry name" value="MTH1187 family thiamine-binding protein"/>
    <property type="match status" value="1"/>
</dbReference>
<organism evidence="3 4">
    <name type="scientific">Thiohalocapsa halophila</name>
    <dbReference type="NCBI Taxonomy" id="69359"/>
    <lineage>
        <taxon>Bacteria</taxon>
        <taxon>Pseudomonadati</taxon>
        <taxon>Pseudomonadota</taxon>
        <taxon>Gammaproteobacteria</taxon>
        <taxon>Chromatiales</taxon>
        <taxon>Chromatiaceae</taxon>
        <taxon>Thiohalocapsa</taxon>
    </lineage>
</organism>
<evidence type="ECO:0000259" key="2">
    <source>
        <dbReference type="Pfam" id="PF01910"/>
    </source>
</evidence>
<dbReference type="SUPFAM" id="SSF89957">
    <property type="entry name" value="MTH1187/YkoF-like"/>
    <property type="match status" value="1"/>
</dbReference>
<dbReference type="RefSeq" id="WP_200236115.1">
    <property type="nucleotide sequence ID" value="NZ_NRRV01000017.1"/>
</dbReference>
<accession>A0ABS1CFZ7</accession>
<comment type="caution">
    <text evidence="3">The sequence shown here is derived from an EMBL/GenBank/DDBJ whole genome shotgun (WGS) entry which is preliminary data.</text>
</comment>
<gene>
    <name evidence="3" type="ORF">CKO31_08815</name>
</gene>
<dbReference type="InterPro" id="IPR029756">
    <property type="entry name" value="MTH1187/YkoF-like"/>
</dbReference>
<name>A0ABS1CFZ7_9GAMM</name>
<dbReference type="InterPro" id="IPR051614">
    <property type="entry name" value="UPF0045_domain"/>
</dbReference>
<evidence type="ECO:0000313" key="4">
    <source>
        <dbReference type="Proteomes" id="UP000748752"/>
    </source>
</evidence>
<dbReference type="Proteomes" id="UP000748752">
    <property type="component" value="Unassembled WGS sequence"/>
</dbReference>
<dbReference type="PANTHER" id="PTHR33777:SF1">
    <property type="entry name" value="UPF0045 PROTEIN ECM15"/>
    <property type="match status" value="1"/>
</dbReference>
<protein>
    <recommendedName>
        <fullName evidence="2">Thiamine-binding protein domain-containing protein</fullName>
    </recommendedName>
</protein>
<proteinExistence type="inferred from homology"/>
<feature type="domain" description="Thiamine-binding protein" evidence="2">
    <location>
        <begin position="5"/>
        <end position="96"/>
    </location>
</feature>
<dbReference type="EMBL" id="NRRV01000017">
    <property type="protein sequence ID" value="MBK1630842.1"/>
    <property type="molecule type" value="Genomic_DNA"/>
</dbReference>
<dbReference type="Pfam" id="PF01910">
    <property type="entry name" value="Thiamine_BP"/>
    <property type="match status" value="1"/>
</dbReference>
<evidence type="ECO:0000256" key="1">
    <source>
        <dbReference type="ARBA" id="ARBA00010272"/>
    </source>
</evidence>
<comment type="similarity">
    <text evidence="1">Belongs to the UPF0045 family.</text>
</comment>